<reference evidence="2 3" key="1">
    <citation type="submission" date="2018-10" db="EMBL/GenBank/DDBJ databases">
        <title>Genomic Encyclopedia of Type Strains, Phase IV (KMG-IV): sequencing the most valuable type-strain genomes for metagenomic binning, comparative biology and taxonomic classification.</title>
        <authorList>
            <person name="Goeker M."/>
        </authorList>
    </citation>
    <scope>NUCLEOTIDE SEQUENCE [LARGE SCALE GENOMIC DNA]</scope>
    <source>
        <strain evidence="2 3">DSM 15521</strain>
    </source>
</reference>
<evidence type="ECO:0000313" key="3">
    <source>
        <dbReference type="Proteomes" id="UP000280881"/>
    </source>
</evidence>
<dbReference type="Pfam" id="PF07963">
    <property type="entry name" value="N_methyl"/>
    <property type="match status" value="1"/>
</dbReference>
<keyword evidence="1" id="KW-0812">Transmembrane</keyword>
<dbReference type="InterPro" id="IPR012902">
    <property type="entry name" value="N_methyl_site"/>
</dbReference>
<evidence type="ECO:0000313" key="2">
    <source>
        <dbReference type="EMBL" id="RKQ60438.1"/>
    </source>
</evidence>
<comment type="caution">
    <text evidence="2">The sequence shown here is derived from an EMBL/GenBank/DDBJ whole genome shotgun (WGS) entry which is preliminary data.</text>
</comment>
<organism evidence="2 3">
    <name type="scientific">Thermovibrio guaymasensis</name>
    <dbReference type="NCBI Taxonomy" id="240167"/>
    <lineage>
        <taxon>Bacteria</taxon>
        <taxon>Pseudomonadati</taxon>
        <taxon>Aquificota</taxon>
        <taxon>Aquificia</taxon>
        <taxon>Desulfurobacteriales</taxon>
        <taxon>Desulfurobacteriaceae</taxon>
        <taxon>Thermovibrio</taxon>
    </lineage>
</organism>
<evidence type="ECO:0000256" key="1">
    <source>
        <dbReference type="SAM" id="Phobius"/>
    </source>
</evidence>
<gene>
    <name evidence="2" type="ORF">C7457_1515</name>
</gene>
<proteinExistence type="predicted"/>
<dbReference type="RefSeq" id="WP_121171666.1">
    <property type="nucleotide sequence ID" value="NZ_RBIE01000004.1"/>
</dbReference>
<dbReference type="AlphaFoldDB" id="A0A420W5R0"/>
<dbReference type="SUPFAM" id="SSF54523">
    <property type="entry name" value="Pili subunits"/>
    <property type="match status" value="1"/>
</dbReference>
<dbReference type="InterPro" id="IPR045584">
    <property type="entry name" value="Pilin-like"/>
</dbReference>
<name>A0A420W5R0_9BACT</name>
<keyword evidence="1" id="KW-0472">Membrane</keyword>
<accession>A0A420W5R0</accession>
<keyword evidence="3" id="KW-1185">Reference proteome</keyword>
<dbReference type="NCBIfam" id="TIGR02532">
    <property type="entry name" value="IV_pilin_GFxxxE"/>
    <property type="match status" value="1"/>
</dbReference>
<protein>
    <submittedName>
        <fullName evidence="2">Prepilin-type N-terminal cleavage/methylation domain-containing protein</fullName>
    </submittedName>
</protein>
<dbReference type="EMBL" id="RBIE01000004">
    <property type="protein sequence ID" value="RKQ60438.1"/>
    <property type="molecule type" value="Genomic_DNA"/>
</dbReference>
<dbReference type="OrthoDB" id="15421at2"/>
<sequence length="161" mass="18523">MRAFTLLELVIVLAIVSVVLTLVFPVFYSKNLSSPDLFENRVKSLLQSSFSFGKGKEICVDFRKNKVSVDKETLDLPFPPETLVLPGKVVSKELFSRYCFTPSGFTYFVLNLKRKEGYLILFTIFPSGQTQVLNLKESEEETLKDKVEKGRVTEWFSYYSY</sequence>
<keyword evidence="1" id="KW-1133">Transmembrane helix</keyword>
<dbReference type="Proteomes" id="UP000280881">
    <property type="component" value="Unassembled WGS sequence"/>
</dbReference>
<feature type="transmembrane region" description="Helical" evidence="1">
    <location>
        <begin position="6"/>
        <end position="28"/>
    </location>
</feature>